<reference evidence="2 3" key="1">
    <citation type="submission" date="2019-07" db="EMBL/GenBank/DDBJ databases">
        <title>De Novo Assembly of kiwifruit Actinidia rufa.</title>
        <authorList>
            <person name="Sugita-Konishi S."/>
            <person name="Sato K."/>
            <person name="Mori E."/>
            <person name="Abe Y."/>
            <person name="Kisaki G."/>
            <person name="Hamano K."/>
            <person name="Suezawa K."/>
            <person name="Otani M."/>
            <person name="Fukuda T."/>
            <person name="Manabe T."/>
            <person name="Gomi K."/>
            <person name="Tabuchi M."/>
            <person name="Akimitsu K."/>
            <person name="Kataoka I."/>
        </authorList>
    </citation>
    <scope>NUCLEOTIDE SEQUENCE [LARGE SCALE GENOMIC DNA]</scope>
    <source>
        <strain evidence="3">cv. Fuchu</strain>
    </source>
</reference>
<organism evidence="2 3">
    <name type="scientific">Actinidia rufa</name>
    <dbReference type="NCBI Taxonomy" id="165716"/>
    <lineage>
        <taxon>Eukaryota</taxon>
        <taxon>Viridiplantae</taxon>
        <taxon>Streptophyta</taxon>
        <taxon>Embryophyta</taxon>
        <taxon>Tracheophyta</taxon>
        <taxon>Spermatophyta</taxon>
        <taxon>Magnoliopsida</taxon>
        <taxon>eudicotyledons</taxon>
        <taxon>Gunneridae</taxon>
        <taxon>Pentapetalae</taxon>
        <taxon>asterids</taxon>
        <taxon>Ericales</taxon>
        <taxon>Actinidiaceae</taxon>
        <taxon>Actinidia</taxon>
    </lineage>
</organism>
<gene>
    <name evidence="2" type="ORF">Acr_05g0001020</name>
</gene>
<sequence>MLREDSVLRSYLLHTNLLSGTKKPDRRALPLKQLLRKISLIAEANYCAWIRYSSMSCVTGVSIDNFRRYPKNAAPIAACFSAAGESGPERKENASIAAGIGYGLAFGLRSIPSFNPEVGRAVGLHLLVEGGFSKECKQESPGIRIRSQTARPSDRTKRRRELEQASAPLNYELVAIPPTGISTGKECGGKGGK</sequence>
<dbReference type="Proteomes" id="UP000585474">
    <property type="component" value="Unassembled WGS sequence"/>
</dbReference>
<feature type="region of interest" description="Disordered" evidence="1">
    <location>
        <begin position="139"/>
        <end position="165"/>
    </location>
</feature>
<feature type="compositionally biased region" description="Basic and acidic residues" evidence="1">
    <location>
        <begin position="152"/>
        <end position="163"/>
    </location>
</feature>
<proteinExistence type="predicted"/>
<dbReference type="AlphaFoldDB" id="A0A7J0EJ19"/>
<keyword evidence="3" id="KW-1185">Reference proteome</keyword>
<accession>A0A7J0EJ19</accession>
<comment type="caution">
    <text evidence="2">The sequence shown here is derived from an EMBL/GenBank/DDBJ whole genome shotgun (WGS) entry which is preliminary data.</text>
</comment>
<evidence type="ECO:0000313" key="2">
    <source>
        <dbReference type="EMBL" id="GFY86463.1"/>
    </source>
</evidence>
<dbReference type="EMBL" id="BJWL01000005">
    <property type="protein sequence ID" value="GFY86463.1"/>
    <property type="molecule type" value="Genomic_DNA"/>
</dbReference>
<protein>
    <submittedName>
        <fullName evidence="2">Uncharacterized protein</fullName>
    </submittedName>
</protein>
<evidence type="ECO:0000313" key="3">
    <source>
        <dbReference type="Proteomes" id="UP000585474"/>
    </source>
</evidence>
<name>A0A7J0EJ19_9ERIC</name>
<evidence type="ECO:0000256" key="1">
    <source>
        <dbReference type="SAM" id="MobiDB-lite"/>
    </source>
</evidence>